<name>A0ABY2TYU0_9PSED</name>
<evidence type="ECO:0008006" key="4">
    <source>
        <dbReference type="Google" id="ProtNLM"/>
    </source>
</evidence>
<sequence>MKLEIALYQALTSINVPEQKINAVIEAMESDLNTYLATKVDIANLHNQLQSEISQLEVKLTIRMGVMLSAAVGVMMAFMKLMQ</sequence>
<evidence type="ECO:0000256" key="1">
    <source>
        <dbReference type="SAM" id="Phobius"/>
    </source>
</evidence>
<feature type="transmembrane region" description="Helical" evidence="1">
    <location>
        <begin position="60"/>
        <end position="79"/>
    </location>
</feature>
<proteinExistence type="predicted"/>
<evidence type="ECO:0000313" key="3">
    <source>
        <dbReference type="Proteomes" id="UP000304941"/>
    </source>
</evidence>
<dbReference type="Proteomes" id="UP000304941">
    <property type="component" value="Unassembled WGS sequence"/>
</dbReference>
<keyword evidence="1" id="KW-0472">Membrane</keyword>
<comment type="caution">
    <text evidence="2">The sequence shown here is derived from an EMBL/GenBank/DDBJ whole genome shotgun (WGS) entry which is preliminary data.</text>
</comment>
<accession>A0ABY2TYU0</accession>
<keyword evidence="1" id="KW-0812">Transmembrane</keyword>
<protein>
    <recommendedName>
        <fullName evidence="4">DUF1640 domain-containing protein</fullName>
    </recommendedName>
</protein>
<reference evidence="2 3" key="1">
    <citation type="submission" date="2019-05" db="EMBL/GenBank/DDBJ databases">
        <title>Pseudomonas edaphica sp. nov., isolated from rhizospheric soil of Cistus ladanifer L. in Spain.</title>
        <authorList>
            <person name="Peix A."/>
        </authorList>
    </citation>
    <scope>NUCLEOTIDE SEQUENCE [LARGE SCALE GENOMIC DNA]</scope>
    <source>
        <strain evidence="2 3">RD25</strain>
    </source>
</reference>
<gene>
    <name evidence="2" type="ORF">FEM54_25585</name>
</gene>
<dbReference type="RefSeq" id="WP_138453561.1">
    <property type="nucleotide sequence ID" value="NZ_VBVZ01000520.1"/>
</dbReference>
<evidence type="ECO:0000313" key="2">
    <source>
        <dbReference type="EMBL" id="TLG88633.1"/>
    </source>
</evidence>
<dbReference type="EMBL" id="VBVZ01000520">
    <property type="protein sequence ID" value="TLG88633.1"/>
    <property type="molecule type" value="Genomic_DNA"/>
</dbReference>
<keyword evidence="1" id="KW-1133">Transmembrane helix</keyword>
<organism evidence="2 3">
    <name type="scientific">Pseudomonas edaphica</name>
    <dbReference type="NCBI Taxonomy" id="2006980"/>
    <lineage>
        <taxon>Bacteria</taxon>
        <taxon>Pseudomonadati</taxon>
        <taxon>Pseudomonadota</taxon>
        <taxon>Gammaproteobacteria</taxon>
        <taxon>Pseudomonadales</taxon>
        <taxon>Pseudomonadaceae</taxon>
        <taxon>Pseudomonas</taxon>
    </lineage>
</organism>
<keyword evidence="3" id="KW-1185">Reference proteome</keyword>